<keyword evidence="2" id="KW-1185">Reference proteome</keyword>
<comment type="caution">
    <text evidence="1">The sequence shown here is derived from an EMBL/GenBank/DDBJ whole genome shotgun (WGS) entry which is preliminary data.</text>
</comment>
<evidence type="ECO:0000313" key="1">
    <source>
        <dbReference type="EMBL" id="MEQ2221894.1"/>
    </source>
</evidence>
<evidence type="ECO:0000313" key="2">
    <source>
        <dbReference type="Proteomes" id="UP001482620"/>
    </source>
</evidence>
<dbReference type="EMBL" id="JAHRIQ010002090">
    <property type="protein sequence ID" value="MEQ2221894.1"/>
    <property type="molecule type" value="Genomic_DNA"/>
</dbReference>
<protein>
    <submittedName>
        <fullName evidence="1">Uncharacterized protein</fullName>
    </submittedName>
</protein>
<name>A0ABV0SNI1_9TELE</name>
<organism evidence="1 2">
    <name type="scientific">Ilyodon furcidens</name>
    <name type="common">goldbreast splitfin</name>
    <dbReference type="NCBI Taxonomy" id="33524"/>
    <lineage>
        <taxon>Eukaryota</taxon>
        <taxon>Metazoa</taxon>
        <taxon>Chordata</taxon>
        <taxon>Craniata</taxon>
        <taxon>Vertebrata</taxon>
        <taxon>Euteleostomi</taxon>
        <taxon>Actinopterygii</taxon>
        <taxon>Neopterygii</taxon>
        <taxon>Teleostei</taxon>
        <taxon>Neoteleostei</taxon>
        <taxon>Acanthomorphata</taxon>
        <taxon>Ovalentaria</taxon>
        <taxon>Atherinomorphae</taxon>
        <taxon>Cyprinodontiformes</taxon>
        <taxon>Goodeidae</taxon>
        <taxon>Ilyodon</taxon>
    </lineage>
</organism>
<gene>
    <name evidence="1" type="ORF">ILYODFUR_020336</name>
</gene>
<reference evidence="1 2" key="1">
    <citation type="submission" date="2021-06" db="EMBL/GenBank/DDBJ databases">
        <authorList>
            <person name="Palmer J.M."/>
        </authorList>
    </citation>
    <scope>NUCLEOTIDE SEQUENCE [LARGE SCALE GENOMIC DNA]</scope>
    <source>
        <strain evidence="2">if_2019</strain>
        <tissue evidence="1">Muscle</tissue>
    </source>
</reference>
<proteinExistence type="predicted"/>
<sequence>MFIRRDVSTQCICTKYCIEQCYCRCYYCKTAVTIPSNTNENEQETGTLQLRDDVNSNIPVLISEVNETQQNCFHKIKQRVESSTISPASTSLDRPQSQGTFYALFSSAHPQVFCRF</sequence>
<dbReference type="Proteomes" id="UP001482620">
    <property type="component" value="Unassembled WGS sequence"/>
</dbReference>
<accession>A0ABV0SNI1</accession>